<feature type="domain" description="BTB" evidence="2">
    <location>
        <begin position="121"/>
        <end position="195"/>
    </location>
</feature>
<dbReference type="InterPro" id="IPR011333">
    <property type="entry name" value="SKP1/BTB/POZ_sf"/>
</dbReference>
<evidence type="ECO:0000259" key="2">
    <source>
        <dbReference type="PROSITE" id="PS50097"/>
    </source>
</evidence>
<sequence>MSKRTVPIRCTEGNNAIYLAQIVPNRELCNYFLSSLQPSTKEFSVCLSCLGDITTILPSEATKSISTSSQSLTVNMAGHKRKKADDDNSHSPSCHSDVEQQIEKALKMHQDITEKVKSFSSTIGVVFEKYADKEPIVVHRDLLSLHSPFFEKYTRFQNTHDGVFEGHVILSQYIISSYFEHFLSWMNTGALLPVDKHISAWDQYVGIWMVGRAFKLPAFQNMCMDALRQYCKSGEGIESCCSSPKKTTEDWGQIAKESPMRSFFRDCLRFSNRFMKLEENEEEYREGSKLLRNYKTQDLAIELALGSRKDWKGTRPWDDKHRATYMLEEVPLDEIWEKQTLTHLLRKTSNESKSQMEEAAAESQNGQMAPENEEQLEESGAESYSGEMVT</sequence>
<dbReference type="InterPro" id="IPR000210">
    <property type="entry name" value="BTB/POZ_dom"/>
</dbReference>
<dbReference type="OrthoDB" id="1022638at2759"/>
<dbReference type="Gene3D" id="3.30.710.10">
    <property type="entry name" value="Potassium Channel Kv1.1, Chain A"/>
    <property type="match status" value="1"/>
</dbReference>
<accession>A0A8H4W4I9</accession>
<gene>
    <name evidence="3" type="ORF">G7Y89_g6672</name>
</gene>
<proteinExistence type="predicted"/>
<feature type="region of interest" description="Disordered" evidence="1">
    <location>
        <begin position="68"/>
        <end position="96"/>
    </location>
</feature>
<evidence type="ECO:0000313" key="3">
    <source>
        <dbReference type="EMBL" id="KAF4631455.1"/>
    </source>
</evidence>
<feature type="region of interest" description="Disordered" evidence="1">
    <location>
        <begin position="347"/>
        <end position="390"/>
    </location>
</feature>
<evidence type="ECO:0000256" key="1">
    <source>
        <dbReference type="SAM" id="MobiDB-lite"/>
    </source>
</evidence>
<dbReference type="AlphaFoldDB" id="A0A8H4W4I9"/>
<protein>
    <recommendedName>
        <fullName evidence="2">BTB domain-containing protein</fullName>
    </recommendedName>
</protein>
<feature type="compositionally biased region" description="Acidic residues" evidence="1">
    <location>
        <begin position="371"/>
        <end position="380"/>
    </location>
</feature>
<dbReference type="PROSITE" id="PS50097">
    <property type="entry name" value="BTB"/>
    <property type="match status" value="1"/>
</dbReference>
<reference evidence="3 4" key="1">
    <citation type="submission" date="2020-03" db="EMBL/GenBank/DDBJ databases">
        <title>Draft Genome Sequence of Cudoniella acicularis.</title>
        <authorList>
            <person name="Buettner E."/>
            <person name="Kellner H."/>
        </authorList>
    </citation>
    <scope>NUCLEOTIDE SEQUENCE [LARGE SCALE GENOMIC DNA]</scope>
    <source>
        <strain evidence="3 4">DSM 108380</strain>
    </source>
</reference>
<dbReference type="Proteomes" id="UP000566819">
    <property type="component" value="Unassembled WGS sequence"/>
</dbReference>
<evidence type="ECO:0000313" key="4">
    <source>
        <dbReference type="Proteomes" id="UP000566819"/>
    </source>
</evidence>
<name>A0A8H4W4I9_9HELO</name>
<dbReference type="EMBL" id="JAAMPI010000441">
    <property type="protein sequence ID" value="KAF4631455.1"/>
    <property type="molecule type" value="Genomic_DNA"/>
</dbReference>
<comment type="caution">
    <text evidence="3">The sequence shown here is derived from an EMBL/GenBank/DDBJ whole genome shotgun (WGS) entry which is preliminary data.</text>
</comment>
<keyword evidence="4" id="KW-1185">Reference proteome</keyword>
<organism evidence="3 4">
    <name type="scientific">Cudoniella acicularis</name>
    <dbReference type="NCBI Taxonomy" id="354080"/>
    <lineage>
        <taxon>Eukaryota</taxon>
        <taxon>Fungi</taxon>
        <taxon>Dikarya</taxon>
        <taxon>Ascomycota</taxon>
        <taxon>Pezizomycotina</taxon>
        <taxon>Leotiomycetes</taxon>
        <taxon>Helotiales</taxon>
        <taxon>Tricladiaceae</taxon>
        <taxon>Cudoniella</taxon>
    </lineage>
</organism>